<comment type="pathway">
    <text evidence="6 7">Sulfur metabolism; hydrogen sulfide biosynthesis; sulfite from sulfate: step 2/3.</text>
</comment>
<evidence type="ECO:0000256" key="4">
    <source>
        <dbReference type="ARBA" id="ARBA00022741"/>
    </source>
</evidence>
<evidence type="ECO:0000256" key="6">
    <source>
        <dbReference type="HAMAP-Rule" id="MF_00065"/>
    </source>
</evidence>
<keyword evidence="6" id="KW-0597">Phosphoprotein</keyword>
<dbReference type="GO" id="GO:0004020">
    <property type="term" value="F:adenylylsulfate kinase activity"/>
    <property type="evidence" value="ECO:0007669"/>
    <property type="project" value="UniProtKB-EC"/>
</dbReference>
<dbReference type="PANTHER" id="PTHR42700">
    <property type="entry name" value="SULFATE ADENYLYLTRANSFERASE"/>
    <property type="match status" value="1"/>
</dbReference>
<gene>
    <name evidence="6 9" type="primary">cysC</name>
    <name evidence="9" type="ORF">PPG34_01415</name>
</gene>
<dbReference type="Pfam" id="PF01583">
    <property type="entry name" value="APS_kinase"/>
    <property type="match status" value="1"/>
</dbReference>
<dbReference type="SUPFAM" id="SSF52540">
    <property type="entry name" value="P-loop containing nucleoside triphosphate hydrolases"/>
    <property type="match status" value="1"/>
</dbReference>
<evidence type="ECO:0000313" key="9">
    <source>
        <dbReference type="EMBL" id="MDT7040987.1"/>
    </source>
</evidence>
<comment type="function">
    <text evidence="6 7">Catalyzes the synthesis of activated sulfate.</text>
</comment>
<evidence type="ECO:0000256" key="5">
    <source>
        <dbReference type="ARBA" id="ARBA00022840"/>
    </source>
</evidence>
<dbReference type="Gene3D" id="3.40.50.300">
    <property type="entry name" value="P-loop containing nucleotide triphosphate hydrolases"/>
    <property type="match status" value="1"/>
</dbReference>
<comment type="catalytic activity">
    <reaction evidence="1 6 7">
        <text>adenosine 5'-phosphosulfate + ATP = 3'-phosphoadenylyl sulfate + ADP + H(+)</text>
        <dbReference type="Rhea" id="RHEA:24152"/>
        <dbReference type="ChEBI" id="CHEBI:15378"/>
        <dbReference type="ChEBI" id="CHEBI:30616"/>
        <dbReference type="ChEBI" id="CHEBI:58243"/>
        <dbReference type="ChEBI" id="CHEBI:58339"/>
        <dbReference type="ChEBI" id="CHEBI:456216"/>
        <dbReference type="EC" id="2.7.1.25"/>
    </reaction>
</comment>
<dbReference type="InterPro" id="IPR027417">
    <property type="entry name" value="P-loop_NTPase"/>
</dbReference>
<feature type="active site" description="Phosphoserine intermediate" evidence="6">
    <location>
        <position position="86"/>
    </location>
</feature>
<dbReference type="HAMAP" id="MF_00065">
    <property type="entry name" value="Adenylyl_sulf_kinase"/>
    <property type="match status" value="1"/>
</dbReference>
<evidence type="ECO:0000256" key="2">
    <source>
        <dbReference type="ARBA" id="ARBA00012121"/>
    </source>
</evidence>
<dbReference type="InterPro" id="IPR002891">
    <property type="entry name" value="APS"/>
</dbReference>
<keyword evidence="4 6" id="KW-0547">Nucleotide-binding</keyword>
<evidence type="ECO:0000256" key="3">
    <source>
        <dbReference type="ARBA" id="ARBA00022679"/>
    </source>
</evidence>
<dbReference type="EMBL" id="JAQOUE010000001">
    <property type="protein sequence ID" value="MDT7040987.1"/>
    <property type="molecule type" value="Genomic_DNA"/>
</dbReference>
<dbReference type="RefSeq" id="WP_313831346.1">
    <property type="nucleotide sequence ID" value="NZ_JAQOUE010000001.1"/>
</dbReference>
<dbReference type="PANTHER" id="PTHR42700:SF1">
    <property type="entry name" value="SULFATE ADENYLYLTRANSFERASE"/>
    <property type="match status" value="1"/>
</dbReference>
<reference evidence="9 10" key="1">
    <citation type="journal article" date="2023" name="ISME J.">
        <title>Cultivation and genomic characterization of novel and ubiquitous marine nitrite-oxidizing bacteria from the Nitrospirales.</title>
        <authorList>
            <person name="Mueller A.J."/>
            <person name="Daebeler A."/>
            <person name="Herbold C.W."/>
            <person name="Kirkegaard R.H."/>
            <person name="Daims H."/>
        </authorList>
    </citation>
    <scope>NUCLEOTIDE SEQUENCE [LARGE SCALE GENOMIC DNA]</scope>
    <source>
        <strain evidence="9 10">EB</strain>
    </source>
</reference>
<accession>A0ABU3K3M5</accession>
<keyword evidence="10" id="KW-1185">Reference proteome</keyword>
<dbReference type="InterPro" id="IPR050512">
    <property type="entry name" value="Sulf_AdTrans/APS_kinase"/>
</dbReference>
<dbReference type="NCBIfam" id="NF002059">
    <property type="entry name" value="PRK00889.1"/>
    <property type="match status" value="1"/>
</dbReference>
<dbReference type="EC" id="2.7.1.25" evidence="2 6"/>
<dbReference type="CDD" id="cd02027">
    <property type="entry name" value="APSK"/>
    <property type="match status" value="1"/>
</dbReference>
<feature type="binding site" evidence="6">
    <location>
        <begin position="12"/>
        <end position="19"/>
    </location>
    <ligand>
        <name>ATP</name>
        <dbReference type="ChEBI" id="CHEBI:30616"/>
    </ligand>
</feature>
<comment type="similarity">
    <text evidence="6 7">Belongs to the APS kinase family.</text>
</comment>
<keyword evidence="3 6" id="KW-0808">Transferase</keyword>
<evidence type="ECO:0000259" key="8">
    <source>
        <dbReference type="Pfam" id="PF01583"/>
    </source>
</evidence>
<dbReference type="Proteomes" id="UP001250932">
    <property type="component" value="Unassembled WGS sequence"/>
</dbReference>
<dbReference type="NCBIfam" id="TIGR00455">
    <property type="entry name" value="apsK"/>
    <property type="match status" value="1"/>
</dbReference>
<comment type="caution">
    <text evidence="9">The sequence shown here is derived from an EMBL/GenBank/DDBJ whole genome shotgun (WGS) entry which is preliminary data.</text>
</comment>
<sequence length="207" mass="23148">MKNTGFTIWFTGLPSAGKSTLARVLHEILDEAGLPVEILDGDEVRQRLTKGLGFTKEDRDENIRRIAFVSKLLTRVGAIAIVAAISPYRESRERAKAEIGNFLEVYVECPLQVCMKRDVKGLYAKASRGEIENFTGISDPYEPPISPDITVQTDNILPISNVTKILEHLVAHNYIPAAMIQTFFQEEESSRNLGKAMDPNLKTQWSI</sequence>
<feature type="domain" description="APS kinase" evidence="8">
    <location>
        <begin position="5"/>
        <end position="151"/>
    </location>
</feature>
<keyword evidence="6 7" id="KW-0418">Kinase</keyword>
<dbReference type="InterPro" id="IPR059117">
    <property type="entry name" value="APS_kinase_dom"/>
</dbReference>
<dbReference type="NCBIfam" id="NF003013">
    <property type="entry name" value="PRK03846.1"/>
    <property type="match status" value="1"/>
</dbReference>
<proteinExistence type="inferred from homology"/>
<evidence type="ECO:0000313" key="10">
    <source>
        <dbReference type="Proteomes" id="UP001250932"/>
    </source>
</evidence>
<name>A0ABU3K3M5_9BACT</name>
<evidence type="ECO:0000256" key="1">
    <source>
        <dbReference type="ARBA" id="ARBA00001823"/>
    </source>
</evidence>
<keyword evidence="5 6" id="KW-0067">ATP-binding</keyword>
<evidence type="ECO:0000256" key="7">
    <source>
        <dbReference type="RuleBase" id="RU004347"/>
    </source>
</evidence>
<organism evidence="9 10">
    <name type="scientific">Candidatus Nitronereus thalassa</name>
    <dbReference type="NCBI Taxonomy" id="3020898"/>
    <lineage>
        <taxon>Bacteria</taxon>
        <taxon>Pseudomonadati</taxon>
        <taxon>Nitrospirota</taxon>
        <taxon>Nitrospiria</taxon>
        <taxon>Nitrospirales</taxon>
        <taxon>Nitrospiraceae</taxon>
        <taxon>Candidatus Nitronereus</taxon>
    </lineage>
</organism>
<protein>
    <recommendedName>
        <fullName evidence="2 6">Adenylyl-sulfate kinase</fullName>
        <ecNumber evidence="2 6">2.7.1.25</ecNumber>
    </recommendedName>
    <alternativeName>
        <fullName evidence="6">APS kinase</fullName>
    </alternativeName>
    <alternativeName>
        <fullName evidence="6">ATP adenosine-5'-phosphosulfate 3'-phosphotransferase</fullName>
    </alternativeName>
    <alternativeName>
        <fullName evidence="6">Adenosine-5'-phosphosulfate kinase</fullName>
    </alternativeName>
</protein>